<evidence type="ECO:0000313" key="3">
    <source>
        <dbReference type="Proteomes" id="UP000830583"/>
    </source>
</evidence>
<dbReference type="RefSeq" id="WP_248436708.1">
    <property type="nucleotide sequence ID" value="NZ_CP096205.1"/>
</dbReference>
<organism evidence="2 3">
    <name type="scientific">Flavobacterium azooxidireducens</name>
    <dbReference type="NCBI Taxonomy" id="1871076"/>
    <lineage>
        <taxon>Bacteria</taxon>
        <taxon>Pseudomonadati</taxon>
        <taxon>Bacteroidota</taxon>
        <taxon>Flavobacteriia</taxon>
        <taxon>Flavobacteriales</taxon>
        <taxon>Flavobacteriaceae</taxon>
        <taxon>Flavobacterium</taxon>
    </lineage>
</organism>
<protein>
    <submittedName>
        <fullName evidence="2">1-acyl-sn-glycerol-3-phosphate acyltransferase</fullName>
    </submittedName>
</protein>
<dbReference type="InterPro" id="IPR002123">
    <property type="entry name" value="Plipid/glycerol_acylTrfase"/>
</dbReference>
<dbReference type="SUPFAM" id="SSF69593">
    <property type="entry name" value="Glycerol-3-phosphate (1)-acyltransferase"/>
    <property type="match status" value="1"/>
</dbReference>
<evidence type="ECO:0000313" key="2">
    <source>
        <dbReference type="EMBL" id="UPQ80825.1"/>
    </source>
</evidence>
<dbReference type="PANTHER" id="PTHR30068">
    <property type="entry name" value="URONATE ISOMERASE"/>
    <property type="match status" value="1"/>
</dbReference>
<dbReference type="GO" id="GO:0016746">
    <property type="term" value="F:acyltransferase activity"/>
    <property type="evidence" value="ECO:0007669"/>
    <property type="project" value="UniProtKB-KW"/>
</dbReference>
<evidence type="ECO:0000259" key="1">
    <source>
        <dbReference type="Pfam" id="PF01553"/>
    </source>
</evidence>
<feature type="domain" description="Phospholipid/glycerol acyltransferase" evidence="1">
    <location>
        <begin position="79"/>
        <end position="223"/>
    </location>
</feature>
<accession>A0ABY4KJ32</accession>
<proteinExistence type="predicted"/>
<keyword evidence="2" id="KW-0012">Acyltransferase</keyword>
<dbReference type="PANTHER" id="PTHR30068:SF3">
    <property type="entry name" value="PHOSPHOLIPID_GLYCEROL ACYLTRANSFERASE DOMAIN-CONTAINING PROTEIN"/>
    <property type="match status" value="1"/>
</dbReference>
<dbReference type="Pfam" id="PF01553">
    <property type="entry name" value="Acyltransferase"/>
    <property type="match status" value="1"/>
</dbReference>
<keyword evidence="3" id="KW-1185">Reference proteome</keyword>
<name>A0ABY4KJ32_9FLAO</name>
<dbReference type="Proteomes" id="UP000830583">
    <property type="component" value="Chromosome"/>
</dbReference>
<dbReference type="EMBL" id="CP096205">
    <property type="protein sequence ID" value="UPQ80825.1"/>
    <property type="molecule type" value="Genomic_DNA"/>
</dbReference>
<sequence>MSKFDTIRPYYDSEVNEGIRSVIHHPMMKALMNFTFPDVDENVWIDQLQKTHSIRDFQINFVYHSVQKVLQRSSEGLTTSGFEKLEKNASYLFISNHRDIILDTSLLNVALYEHGLVMTASAIGDNLVKKDFLYKLSKLNRNFLVQRGLSPRELLQSSKLMSEYIGQLLLRENRSVWIAQREGRTKDGNDATHQGVLKMLGMGSDEENVMDYFKKLKIVPVSISYEYDPTDALKMPQLMAEANNEVYIKEKNEDFITLLSGIMGQKKRIHMHIGDVLETEMDEIKINEDNSNRQIQAVAQVIDDSILSSYKLWPTNFIAHDLMHNSTKYSHLYTEEEKSLFERRLELKIDSSNPKMVESFLAMYANPVTNKMKYQNAF</sequence>
<reference evidence="2" key="1">
    <citation type="submission" date="2022-04" db="EMBL/GenBank/DDBJ databases">
        <title>Consumption of N2O by Flavobacterium azooxidireducens sp. nov. isolated from Decomposing Leaf Litter of Phragmites australis (Cav.).</title>
        <authorList>
            <person name="Behrendt U."/>
            <person name="Spanner T."/>
            <person name="Augustin J."/>
            <person name="Horn M.A."/>
            <person name="Kolb S."/>
            <person name="Ulrich A."/>
        </authorList>
    </citation>
    <scope>NUCLEOTIDE SEQUENCE</scope>
    <source>
        <strain evidence="2">IGB 4-14</strain>
    </source>
</reference>
<gene>
    <name evidence="2" type="ORF">M0M57_08280</name>
</gene>
<keyword evidence="2" id="KW-0808">Transferase</keyword>